<organism evidence="1 2">
    <name type="scientific">Actinomadura rugatobispora</name>
    <dbReference type="NCBI Taxonomy" id="1994"/>
    <lineage>
        <taxon>Bacteria</taxon>
        <taxon>Bacillati</taxon>
        <taxon>Actinomycetota</taxon>
        <taxon>Actinomycetes</taxon>
        <taxon>Streptosporangiales</taxon>
        <taxon>Thermomonosporaceae</taxon>
        <taxon>Actinomadura</taxon>
    </lineage>
</organism>
<protein>
    <recommendedName>
        <fullName evidence="3">Ankyrin repeat domain-containing protein</fullName>
    </recommendedName>
</protein>
<evidence type="ECO:0000313" key="1">
    <source>
        <dbReference type="EMBL" id="MFC5750424.1"/>
    </source>
</evidence>
<proteinExistence type="predicted"/>
<keyword evidence="2" id="KW-1185">Reference proteome</keyword>
<gene>
    <name evidence="1" type="ORF">ACFPZN_32770</name>
</gene>
<comment type="caution">
    <text evidence="1">The sequence shown here is derived from an EMBL/GenBank/DDBJ whole genome shotgun (WGS) entry which is preliminary data.</text>
</comment>
<dbReference type="Gene3D" id="1.25.40.20">
    <property type="entry name" value="Ankyrin repeat-containing domain"/>
    <property type="match status" value="1"/>
</dbReference>
<dbReference type="EMBL" id="JBHSON010000053">
    <property type="protein sequence ID" value="MFC5750424.1"/>
    <property type="molecule type" value="Genomic_DNA"/>
</dbReference>
<sequence>MGRPGTAACPPFGRKAAGFWERERRYGTPRWRIERATERRLAGDWLGACRAAGVDVGFDLAEVASEHGARVAERLERDLLHLAPDLLRWHLSGDADAYALAAYGKSRLFLSWPEGLGFGAKPDVLLAPGHVWDVRRSGELLARLGGRGRAPFFEADGTPREPPEVPDGPVERAERLTALFERGAVQEAFAEAGIELLAPGNARALEFLGRVPLVGRVPLDLHRIEKEVRLLGGGRFLVQMWRFSLTPNTWDAQTDLLLETMDDRLRVTWMRPGDVDGPADPLPELFWRRSPDLDLVRAGRLTPDELHPLVREALFPERVPDGPVGPGGAPPEVARVRCRGEWHEVSFRRGELRVHAHTDEERRREGTLRALGGTVPGCFTVRERWDGDGFLPRALREQRRELFHRVECGDTEGVLRCLESGFDAHARDGDGRSLLHWLHVLDHEVLLPRLLDEGFDLEARDVWGRSPLVAAVANGASAAAVRALIGAGACADVSGGLPAEIARIWNRKDLAFLQDAGE</sequence>
<evidence type="ECO:0000313" key="2">
    <source>
        <dbReference type="Proteomes" id="UP001596074"/>
    </source>
</evidence>
<dbReference type="Proteomes" id="UP001596074">
    <property type="component" value="Unassembled WGS sequence"/>
</dbReference>
<name>A0ABW1A4T8_9ACTN</name>
<dbReference type="RefSeq" id="WP_378286166.1">
    <property type="nucleotide sequence ID" value="NZ_JBHSON010000053.1"/>
</dbReference>
<reference evidence="2" key="1">
    <citation type="journal article" date="2019" name="Int. J. Syst. Evol. Microbiol.">
        <title>The Global Catalogue of Microorganisms (GCM) 10K type strain sequencing project: providing services to taxonomists for standard genome sequencing and annotation.</title>
        <authorList>
            <consortium name="The Broad Institute Genomics Platform"/>
            <consortium name="The Broad Institute Genome Sequencing Center for Infectious Disease"/>
            <person name="Wu L."/>
            <person name="Ma J."/>
        </authorList>
    </citation>
    <scope>NUCLEOTIDE SEQUENCE [LARGE SCALE GENOMIC DNA]</scope>
    <source>
        <strain evidence="2">KCTC 42087</strain>
    </source>
</reference>
<dbReference type="InterPro" id="IPR036770">
    <property type="entry name" value="Ankyrin_rpt-contain_sf"/>
</dbReference>
<evidence type="ECO:0008006" key="3">
    <source>
        <dbReference type="Google" id="ProtNLM"/>
    </source>
</evidence>
<dbReference type="SUPFAM" id="SSF48403">
    <property type="entry name" value="Ankyrin repeat"/>
    <property type="match status" value="1"/>
</dbReference>
<accession>A0ABW1A4T8</accession>